<evidence type="ECO:0000256" key="2">
    <source>
        <dbReference type="ARBA" id="ARBA00022730"/>
    </source>
</evidence>
<name>A0A0G0NC23_9BACT</name>
<dbReference type="GO" id="GO:0006412">
    <property type="term" value="P:translation"/>
    <property type="evidence" value="ECO:0007669"/>
    <property type="project" value="UniProtKB-UniRule"/>
</dbReference>
<keyword evidence="4 6" id="KW-0689">Ribosomal protein</keyword>
<comment type="caution">
    <text evidence="8">The sequence shown here is derived from an EMBL/GenBank/DDBJ whole genome shotgun (WGS) entry which is preliminary data.</text>
</comment>
<dbReference type="InterPro" id="IPR001787">
    <property type="entry name" value="Ribosomal_bL21"/>
</dbReference>
<dbReference type="GO" id="GO:0003735">
    <property type="term" value="F:structural constituent of ribosome"/>
    <property type="evidence" value="ECO:0007669"/>
    <property type="project" value="InterPro"/>
</dbReference>
<dbReference type="AlphaFoldDB" id="A0A0G0NC23"/>
<dbReference type="GO" id="GO:0005840">
    <property type="term" value="C:ribosome"/>
    <property type="evidence" value="ECO:0007669"/>
    <property type="project" value="UniProtKB-KW"/>
</dbReference>
<evidence type="ECO:0000256" key="6">
    <source>
        <dbReference type="HAMAP-Rule" id="MF_01363"/>
    </source>
</evidence>
<dbReference type="SUPFAM" id="SSF141091">
    <property type="entry name" value="L21p-like"/>
    <property type="match status" value="1"/>
</dbReference>
<evidence type="ECO:0000256" key="4">
    <source>
        <dbReference type="ARBA" id="ARBA00022980"/>
    </source>
</evidence>
<evidence type="ECO:0000256" key="7">
    <source>
        <dbReference type="RuleBase" id="RU000562"/>
    </source>
</evidence>
<comment type="subunit">
    <text evidence="6">Part of the 50S ribosomal subunit. Contacts protein L20.</text>
</comment>
<evidence type="ECO:0000256" key="3">
    <source>
        <dbReference type="ARBA" id="ARBA00022884"/>
    </source>
</evidence>
<dbReference type="GO" id="GO:0005737">
    <property type="term" value="C:cytoplasm"/>
    <property type="evidence" value="ECO:0007669"/>
    <property type="project" value="UniProtKB-ARBA"/>
</dbReference>
<keyword evidence="2 6" id="KW-0699">rRNA-binding</keyword>
<comment type="function">
    <text evidence="6 7">This protein binds to 23S rRNA in the presence of protein L20.</text>
</comment>
<proteinExistence type="inferred from homology"/>
<dbReference type="PANTHER" id="PTHR21349:SF0">
    <property type="entry name" value="LARGE RIBOSOMAL SUBUNIT PROTEIN BL21M"/>
    <property type="match status" value="1"/>
</dbReference>
<protein>
    <recommendedName>
        <fullName evidence="6">Large ribosomal subunit protein bL21</fullName>
    </recommendedName>
</protein>
<dbReference type="Pfam" id="PF00829">
    <property type="entry name" value="Ribosomal_L21p"/>
    <property type="match status" value="1"/>
</dbReference>
<keyword evidence="3 6" id="KW-0694">RNA-binding</keyword>
<dbReference type="Proteomes" id="UP000034048">
    <property type="component" value="Unassembled WGS sequence"/>
</dbReference>
<dbReference type="InterPro" id="IPR036164">
    <property type="entry name" value="bL21-like_sf"/>
</dbReference>
<dbReference type="InterPro" id="IPR028909">
    <property type="entry name" value="bL21-like"/>
</dbReference>
<dbReference type="PANTHER" id="PTHR21349">
    <property type="entry name" value="50S RIBOSOMAL PROTEIN L21"/>
    <property type="match status" value="1"/>
</dbReference>
<keyword evidence="5 6" id="KW-0687">Ribonucleoprotein</keyword>
<organism evidence="8 9">
    <name type="scientific">Candidatus Falkowbacteria bacterium GW2011_GWA2_39_24</name>
    <dbReference type="NCBI Taxonomy" id="1618634"/>
    <lineage>
        <taxon>Bacteria</taxon>
        <taxon>Candidatus Falkowiibacteriota</taxon>
    </lineage>
</organism>
<reference evidence="8 9" key="1">
    <citation type="journal article" date="2015" name="Nature">
        <title>rRNA introns, odd ribosomes, and small enigmatic genomes across a large radiation of phyla.</title>
        <authorList>
            <person name="Brown C.T."/>
            <person name="Hug L.A."/>
            <person name="Thomas B.C."/>
            <person name="Sharon I."/>
            <person name="Castelle C.J."/>
            <person name="Singh A."/>
            <person name="Wilkins M.J."/>
            <person name="Williams K.H."/>
            <person name="Banfield J.F."/>
        </authorList>
    </citation>
    <scope>NUCLEOTIDE SEQUENCE [LARGE SCALE GENOMIC DNA]</scope>
</reference>
<dbReference type="GO" id="GO:1990904">
    <property type="term" value="C:ribonucleoprotein complex"/>
    <property type="evidence" value="ECO:0007669"/>
    <property type="project" value="UniProtKB-KW"/>
</dbReference>
<gene>
    <name evidence="6" type="primary">rplU</name>
    <name evidence="8" type="ORF">UT42_C0040G0005</name>
</gene>
<sequence>MTQIAIVKTGGKQYKVKVGDKIKVEKLASEVGKTVMLDTLLIADGQTADLELGKPSLGEKVTAKILAQDKADKIKVIKYKNKTRYKRTIGHRQPFTQLEITKIA</sequence>
<dbReference type="InterPro" id="IPR018258">
    <property type="entry name" value="Ribosomal_bL21_CS"/>
</dbReference>
<evidence type="ECO:0000256" key="5">
    <source>
        <dbReference type="ARBA" id="ARBA00023274"/>
    </source>
</evidence>
<evidence type="ECO:0000313" key="9">
    <source>
        <dbReference type="Proteomes" id="UP000034048"/>
    </source>
</evidence>
<evidence type="ECO:0000313" key="8">
    <source>
        <dbReference type="EMBL" id="KKR13684.1"/>
    </source>
</evidence>
<accession>A0A0G0NC23</accession>
<dbReference type="EMBL" id="LBWS01000040">
    <property type="protein sequence ID" value="KKR13684.1"/>
    <property type="molecule type" value="Genomic_DNA"/>
</dbReference>
<evidence type="ECO:0000256" key="1">
    <source>
        <dbReference type="ARBA" id="ARBA00008563"/>
    </source>
</evidence>
<dbReference type="PATRIC" id="fig|1618634.3.peg.456"/>
<dbReference type="NCBIfam" id="TIGR00061">
    <property type="entry name" value="L21"/>
    <property type="match status" value="1"/>
</dbReference>
<comment type="similarity">
    <text evidence="1 6 7">Belongs to the bacterial ribosomal protein bL21 family.</text>
</comment>
<dbReference type="HAMAP" id="MF_01363">
    <property type="entry name" value="Ribosomal_bL21"/>
    <property type="match status" value="1"/>
</dbReference>
<dbReference type="GO" id="GO:0019843">
    <property type="term" value="F:rRNA binding"/>
    <property type="evidence" value="ECO:0007669"/>
    <property type="project" value="UniProtKB-UniRule"/>
</dbReference>
<dbReference type="PROSITE" id="PS01169">
    <property type="entry name" value="RIBOSOMAL_L21"/>
    <property type="match status" value="1"/>
</dbReference>